<dbReference type="RefSeq" id="WP_235866642.1">
    <property type="nucleotide sequence ID" value="NZ_FWYD01000013.1"/>
</dbReference>
<evidence type="ECO:0000259" key="3">
    <source>
        <dbReference type="PROSITE" id="PS50043"/>
    </source>
</evidence>
<dbReference type="InterPro" id="IPR039420">
    <property type="entry name" value="WalR-like"/>
</dbReference>
<accession>A0A1W2DEV9</accession>
<dbReference type="Proteomes" id="UP000192330">
    <property type="component" value="Unassembled WGS sequence"/>
</dbReference>
<dbReference type="SMART" id="SM00421">
    <property type="entry name" value="HTH_LUXR"/>
    <property type="match status" value="1"/>
</dbReference>
<organism evidence="5 6">
    <name type="scientific">Primorskyibacter flagellatus</name>
    <dbReference type="NCBI Taxonomy" id="1387277"/>
    <lineage>
        <taxon>Bacteria</taxon>
        <taxon>Pseudomonadati</taxon>
        <taxon>Pseudomonadota</taxon>
        <taxon>Alphaproteobacteria</taxon>
        <taxon>Rhodobacterales</taxon>
        <taxon>Roseobacteraceae</taxon>
        <taxon>Primorskyibacter</taxon>
    </lineage>
</organism>
<dbReference type="PANTHER" id="PTHR43214:SF43">
    <property type="entry name" value="TWO-COMPONENT RESPONSE REGULATOR"/>
    <property type="match status" value="1"/>
</dbReference>
<dbReference type="CDD" id="cd06170">
    <property type="entry name" value="LuxR_C_like"/>
    <property type="match status" value="1"/>
</dbReference>
<dbReference type="InterPro" id="IPR000792">
    <property type="entry name" value="Tscrpt_reg_LuxR_C"/>
</dbReference>
<feature type="modified residue" description="4-aspartylphosphate" evidence="2">
    <location>
        <position position="61"/>
    </location>
</feature>
<dbReference type="GO" id="GO:0003677">
    <property type="term" value="F:DNA binding"/>
    <property type="evidence" value="ECO:0007669"/>
    <property type="project" value="UniProtKB-KW"/>
</dbReference>
<dbReference type="AlphaFoldDB" id="A0A1W2DEV9"/>
<dbReference type="Gene3D" id="3.40.50.2300">
    <property type="match status" value="1"/>
</dbReference>
<evidence type="ECO:0000259" key="4">
    <source>
        <dbReference type="PROSITE" id="PS50110"/>
    </source>
</evidence>
<evidence type="ECO:0000313" key="6">
    <source>
        <dbReference type="Proteomes" id="UP000192330"/>
    </source>
</evidence>
<protein>
    <submittedName>
        <fullName evidence="5">Two component transcriptional regulator, LuxR family</fullName>
    </submittedName>
</protein>
<dbReference type="SUPFAM" id="SSF46894">
    <property type="entry name" value="C-terminal effector domain of the bipartite response regulators"/>
    <property type="match status" value="1"/>
</dbReference>
<dbReference type="Pfam" id="PF00196">
    <property type="entry name" value="GerE"/>
    <property type="match status" value="1"/>
</dbReference>
<dbReference type="GO" id="GO:0000160">
    <property type="term" value="P:phosphorelay signal transduction system"/>
    <property type="evidence" value="ECO:0007669"/>
    <property type="project" value="InterPro"/>
</dbReference>
<evidence type="ECO:0000256" key="1">
    <source>
        <dbReference type="ARBA" id="ARBA00023125"/>
    </source>
</evidence>
<dbReference type="GO" id="GO:0006355">
    <property type="term" value="P:regulation of DNA-templated transcription"/>
    <property type="evidence" value="ECO:0007669"/>
    <property type="project" value="InterPro"/>
</dbReference>
<reference evidence="5 6" key="1">
    <citation type="submission" date="2017-04" db="EMBL/GenBank/DDBJ databases">
        <authorList>
            <person name="Afonso C.L."/>
            <person name="Miller P.J."/>
            <person name="Scott M.A."/>
            <person name="Spackman E."/>
            <person name="Goraichik I."/>
            <person name="Dimitrov K.M."/>
            <person name="Suarez D.L."/>
            <person name="Swayne D.E."/>
        </authorList>
    </citation>
    <scope>NUCLEOTIDE SEQUENCE [LARGE SCALE GENOMIC DNA]</scope>
    <source>
        <strain evidence="5 6">CGMCC 1.12644</strain>
    </source>
</reference>
<evidence type="ECO:0000256" key="2">
    <source>
        <dbReference type="PROSITE-ProRule" id="PRU00169"/>
    </source>
</evidence>
<feature type="domain" description="HTH luxR-type" evidence="3">
    <location>
        <begin position="140"/>
        <end position="205"/>
    </location>
</feature>
<keyword evidence="1" id="KW-0238">DNA-binding</keyword>
<sequence length="218" mass="23978">MVKEIAPPISIMLADSNPLVLSAMSAYFERDKRFSLIATSGTAEGFLGTVMRVPVQVGVIDWNLPVLGGARLLEVLREHEKAPRLVVYADENSDAHRGAMAAGAAGFVARNGPVEGLLDTCIAVAAGQMVFPFLDVRDLQKDPIHSLSRRERIMLEALSKGLTNRELSKELDISINTVKFHLSNLFEKLSVRNRAQAIAFYYSSRLPGERASRQQAKE</sequence>
<dbReference type="SUPFAM" id="SSF52172">
    <property type="entry name" value="CheY-like"/>
    <property type="match status" value="1"/>
</dbReference>
<dbReference type="PRINTS" id="PR00038">
    <property type="entry name" value="HTHLUXR"/>
</dbReference>
<dbReference type="PROSITE" id="PS50043">
    <property type="entry name" value="HTH_LUXR_2"/>
    <property type="match status" value="1"/>
</dbReference>
<dbReference type="InterPro" id="IPR001789">
    <property type="entry name" value="Sig_transdc_resp-reg_receiver"/>
</dbReference>
<evidence type="ECO:0000313" key="5">
    <source>
        <dbReference type="EMBL" id="SMC96079.1"/>
    </source>
</evidence>
<dbReference type="InterPro" id="IPR011006">
    <property type="entry name" value="CheY-like_superfamily"/>
</dbReference>
<dbReference type="InterPro" id="IPR016032">
    <property type="entry name" value="Sig_transdc_resp-reg_C-effctor"/>
</dbReference>
<keyword evidence="6" id="KW-1185">Reference proteome</keyword>
<proteinExistence type="predicted"/>
<keyword evidence="2" id="KW-0597">Phosphoprotein</keyword>
<dbReference type="PANTHER" id="PTHR43214">
    <property type="entry name" value="TWO-COMPONENT RESPONSE REGULATOR"/>
    <property type="match status" value="1"/>
</dbReference>
<gene>
    <name evidence="5" type="ORF">SAMN06295998_11371</name>
</gene>
<dbReference type="PROSITE" id="PS50110">
    <property type="entry name" value="RESPONSE_REGULATORY"/>
    <property type="match status" value="1"/>
</dbReference>
<feature type="domain" description="Response regulatory" evidence="4">
    <location>
        <begin position="10"/>
        <end position="125"/>
    </location>
</feature>
<dbReference type="STRING" id="1387277.SAMN06295998_11371"/>
<name>A0A1W2DEV9_9RHOB</name>
<dbReference type="EMBL" id="FWYD01000013">
    <property type="protein sequence ID" value="SMC96079.1"/>
    <property type="molecule type" value="Genomic_DNA"/>
</dbReference>
<dbReference type="Pfam" id="PF00072">
    <property type="entry name" value="Response_reg"/>
    <property type="match status" value="1"/>
</dbReference>